<sequence>MAPSPFLSPGPTSQPNSLALLALRRDQLTAINLKDSPDAVTNTRFGSFPHKTLINVPWGTQVRAYTVHGGHAKGSKKRKRAAGKESGHGKGEANGTGENEEDDDDIEAAATGFAHLVPPMPEAWTVSLPHRTQVVYTPDYSYVLQRLRVRPGDCLVEAGSGSGSFTHAAARAVFDGYGSQAFQGNEMGEKEGDGEDVGRRRKRKKYGHVYSFEYHEPRAKCLQEEIKEHGLEDVVTVTNRDVYEGGFCVEGAEEPKANAVFLDLPAPWMALKHLSRSPPEKLDLSIDQQNRDARTWRSPLDPRRTVHLCTFSPCIEQVQRTVEAMRQLGWVDIEMTELLHKRIDVRRERVGLQEEGLRGVNANPATVEEAIERLREVEARTSRFFEAQKENKSSKGAKEEADPLKAEVKDEANEVKPLSKKQRLDTIKEQVKERKIWKEGRLVHRTEPEMKTHTSYLVFAVLPRSWTQEDEEKAARKWPTNAEAQKGVKPPEDGSEGNVTDVKAQQ</sequence>
<keyword evidence="2" id="KW-1185">Reference proteome</keyword>
<protein>
    <submittedName>
        <fullName evidence="1">Uncharacterized protein</fullName>
    </submittedName>
</protein>
<reference evidence="1" key="1">
    <citation type="submission" date="2024-09" db="EMBL/GenBank/DDBJ databases">
        <title>Black Yeasts Isolated from many extreme environments.</title>
        <authorList>
            <person name="Coleine C."/>
            <person name="Stajich J.E."/>
            <person name="Selbmann L."/>
        </authorList>
    </citation>
    <scope>NUCLEOTIDE SEQUENCE</scope>
    <source>
        <strain evidence="1">CCFEE 5737</strain>
    </source>
</reference>
<evidence type="ECO:0000313" key="1">
    <source>
        <dbReference type="EMBL" id="KAK3078507.1"/>
    </source>
</evidence>
<gene>
    <name evidence="1" type="ORF">LTS18_007336</name>
</gene>
<comment type="caution">
    <text evidence="1">The sequence shown here is derived from an EMBL/GenBank/DDBJ whole genome shotgun (WGS) entry which is preliminary data.</text>
</comment>
<dbReference type="EMBL" id="JAWDJW010001838">
    <property type="protein sequence ID" value="KAK3078507.1"/>
    <property type="molecule type" value="Genomic_DNA"/>
</dbReference>
<dbReference type="Proteomes" id="UP001186974">
    <property type="component" value="Unassembled WGS sequence"/>
</dbReference>
<proteinExistence type="predicted"/>
<evidence type="ECO:0000313" key="2">
    <source>
        <dbReference type="Proteomes" id="UP001186974"/>
    </source>
</evidence>
<accession>A0ACC3DP38</accession>
<name>A0ACC3DP38_9PEZI</name>
<organism evidence="1 2">
    <name type="scientific">Coniosporium uncinatum</name>
    <dbReference type="NCBI Taxonomy" id="93489"/>
    <lineage>
        <taxon>Eukaryota</taxon>
        <taxon>Fungi</taxon>
        <taxon>Dikarya</taxon>
        <taxon>Ascomycota</taxon>
        <taxon>Pezizomycotina</taxon>
        <taxon>Dothideomycetes</taxon>
        <taxon>Dothideomycetes incertae sedis</taxon>
        <taxon>Coniosporium</taxon>
    </lineage>
</organism>